<gene>
    <name evidence="1" type="ORF">SAMN05443639_11762</name>
</gene>
<reference evidence="2" key="1">
    <citation type="submission" date="2016-10" db="EMBL/GenBank/DDBJ databases">
        <authorList>
            <person name="Varghese N."/>
            <person name="Submissions S."/>
        </authorList>
    </citation>
    <scope>NUCLEOTIDE SEQUENCE [LARGE SCALE GENOMIC DNA]</scope>
    <source>
        <strain evidence="2">DSM 16858</strain>
    </source>
</reference>
<sequence>MISHYPKIRVLAQNGELLIREGLDICFYINRPHREIAQAVMHSLETYIKSVGPQALTWYVDMNGNMQELDNKNWDRIQTELLTERSAYQCLRDGPGGIGEFQFEYYGKSQEAPNRIGWDKPVCVASFWLSTEYLEKHGAARVRELALAIANPLPFNSGHAGLSFNAFLDLIGVSGELRRWCFRYPGLDITHLGSLSRELGTRVKGAYWLTFLGQPVLGELGGAVGLRGVLKSPDTDIQPLDSTRVAITLGQFPEAGDIEQGHTLPQYRELARVLEPWLYQHRICFGDFTQAETRRWERRFLE</sequence>
<organism evidence="1 2">
    <name type="scientific">Stigmatella erecta</name>
    <dbReference type="NCBI Taxonomy" id="83460"/>
    <lineage>
        <taxon>Bacteria</taxon>
        <taxon>Pseudomonadati</taxon>
        <taxon>Myxococcota</taxon>
        <taxon>Myxococcia</taxon>
        <taxon>Myxococcales</taxon>
        <taxon>Cystobacterineae</taxon>
        <taxon>Archangiaceae</taxon>
        <taxon>Stigmatella</taxon>
    </lineage>
</organism>
<evidence type="ECO:0008006" key="3">
    <source>
        <dbReference type="Google" id="ProtNLM"/>
    </source>
</evidence>
<dbReference type="RefSeq" id="WP_093524905.1">
    <property type="nucleotide sequence ID" value="NZ_FOIJ01000017.1"/>
</dbReference>
<dbReference type="EMBL" id="FOIJ01000017">
    <property type="protein sequence ID" value="SEU33186.1"/>
    <property type="molecule type" value="Genomic_DNA"/>
</dbReference>
<dbReference type="AlphaFoldDB" id="A0A1I0L363"/>
<dbReference type="Proteomes" id="UP000199181">
    <property type="component" value="Unassembled WGS sequence"/>
</dbReference>
<name>A0A1I0L363_9BACT</name>
<accession>A0A1I0L363</accession>
<evidence type="ECO:0000313" key="2">
    <source>
        <dbReference type="Proteomes" id="UP000199181"/>
    </source>
</evidence>
<protein>
    <recommendedName>
        <fullName evidence="3">DUF3396 domain-containing protein</fullName>
    </recommendedName>
</protein>
<evidence type="ECO:0000313" key="1">
    <source>
        <dbReference type="EMBL" id="SEU33186.1"/>
    </source>
</evidence>
<proteinExistence type="predicted"/>
<keyword evidence="2" id="KW-1185">Reference proteome</keyword>
<dbReference type="Pfam" id="PF11876">
    <property type="entry name" value="TsiV"/>
    <property type="match status" value="1"/>
</dbReference>
<dbReference type="InterPro" id="IPR021815">
    <property type="entry name" value="TsiV"/>
</dbReference>